<reference evidence="2 3" key="1">
    <citation type="journal article" date="2015" name="Stand. Genomic Sci.">
        <title>Genomic Encyclopedia of Bacterial and Archaeal Type Strains, Phase III: the genomes of soil and plant-associated and newly described type strains.</title>
        <authorList>
            <person name="Whitman W.B."/>
            <person name="Woyke T."/>
            <person name="Klenk H.P."/>
            <person name="Zhou Y."/>
            <person name="Lilburn T.G."/>
            <person name="Beck B.J."/>
            <person name="De Vos P."/>
            <person name="Vandamme P."/>
            <person name="Eisen J.A."/>
            <person name="Garrity G."/>
            <person name="Hugenholtz P."/>
            <person name="Kyrpides N.C."/>
        </authorList>
    </citation>
    <scope>NUCLEOTIDE SEQUENCE [LARGE SCALE GENOMIC DNA]</scope>
    <source>
        <strain evidence="2 3">CGMCC 1.10124</strain>
    </source>
</reference>
<dbReference type="Proteomes" id="UP000277326">
    <property type="component" value="Unassembled WGS sequence"/>
</dbReference>
<evidence type="ECO:0000313" key="2">
    <source>
        <dbReference type="EMBL" id="RMB11710.1"/>
    </source>
</evidence>
<sequence>MWYGCSENLTESALQHPTTGYSEQKIIQTADPVNVSLRGINVPESHDFMGETNDLMIVVKFQFDNQPPIDRLVYLEHGIEPGWYDDFFDDVILSTNDFAYDELNIHLQVYDVDNISSDLVDSVTQFVDEAASVITYPLLSQFAGYVDFAAEPLVNLVNYINEHDQIIDNKITLEVNEDPNEGHDLFQPGYLVCFERGTGINPDDSEYGLNRDTKVTKPDGSILSESSYAVLEVEREHVQTSDQEINQKVAKLIAELNGKGQSGSEAIDYLRQTLTGYNKYQKLNRVEELMNKDSLSEPEQELLDRLQKEIKGWDANVEQI</sequence>
<dbReference type="KEGG" id="haer:DU502_11825"/>
<dbReference type="OrthoDB" id="350343at2157"/>
<dbReference type="RefSeq" id="WP_121921940.1">
    <property type="nucleotide sequence ID" value="NZ_CP034145.1"/>
</dbReference>
<dbReference type="GeneID" id="38471985"/>
<dbReference type="Proteomes" id="UP000282007">
    <property type="component" value="Chromosome"/>
</dbReference>
<dbReference type="EMBL" id="CP034145">
    <property type="protein sequence ID" value="AZH26007.1"/>
    <property type="molecule type" value="Genomic_DNA"/>
</dbReference>
<reference evidence="2" key="3">
    <citation type="submission" date="2018-10" db="EMBL/GenBank/DDBJ databases">
        <authorList>
            <person name="Whitman W."/>
            <person name="Huntemann M."/>
            <person name="Clum A."/>
            <person name="Pillay M."/>
            <person name="Palaniappan K."/>
            <person name="Varghese N."/>
            <person name="Mikhailova N."/>
            <person name="Stamatis D."/>
            <person name="Reddy T."/>
            <person name="Daum C."/>
            <person name="Shapiro N."/>
            <person name="Ivanova N."/>
            <person name="Kyrpides N."/>
            <person name="Woyke T."/>
        </authorList>
    </citation>
    <scope>NUCLEOTIDE SEQUENCE</scope>
    <source>
        <strain evidence="2">CGMCC 1.10124</strain>
    </source>
</reference>
<keyword evidence="4" id="KW-1185">Reference proteome</keyword>
<gene>
    <name evidence="2" type="ORF">ATH50_3415</name>
    <name evidence="1" type="ORF">DU502_11825</name>
</gene>
<reference evidence="1 4" key="2">
    <citation type="submission" date="2018-07" db="EMBL/GenBank/DDBJ databases">
        <title>Genome sequences of Haloplanus aerogenes JCM 16430T.</title>
        <authorList>
            <person name="Kim Y.B."/>
            <person name="Roh S.W."/>
        </authorList>
    </citation>
    <scope>NUCLEOTIDE SEQUENCE [LARGE SCALE GENOMIC DNA]</scope>
    <source>
        <strain evidence="1 4">JCM 16430</strain>
    </source>
</reference>
<evidence type="ECO:0000313" key="1">
    <source>
        <dbReference type="EMBL" id="AZH26007.1"/>
    </source>
</evidence>
<evidence type="ECO:0000313" key="4">
    <source>
        <dbReference type="Proteomes" id="UP000282007"/>
    </source>
</evidence>
<name>A0A3M0CTG9_9EURY</name>
<proteinExistence type="predicted"/>
<dbReference type="EMBL" id="REFS01000008">
    <property type="protein sequence ID" value="RMB11710.1"/>
    <property type="molecule type" value="Genomic_DNA"/>
</dbReference>
<protein>
    <submittedName>
        <fullName evidence="2">Uncharacterized protein</fullName>
    </submittedName>
</protein>
<evidence type="ECO:0000313" key="3">
    <source>
        <dbReference type="Proteomes" id="UP000277326"/>
    </source>
</evidence>
<accession>A0A3M0CTG9</accession>
<dbReference type="AlphaFoldDB" id="A0A3M0CTG9"/>
<organism evidence="2 3">
    <name type="scientific">Haloplanus aerogenes</name>
    <dbReference type="NCBI Taxonomy" id="660522"/>
    <lineage>
        <taxon>Archaea</taxon>
        <taxon>Methanobacteriati</taxon>
        <taxon>Methanobacteriota</taxon>
        <taxon>Stenosarchaea group</taxon>
        <taxon>Halobacteria</taxon>
        <taxon>Halobacteriales</taxon>
        <taxon>Haloferacaceae</taxon>
        <taxon>Haloplanus</taxon>
    </lineage>
</organism>